<dbReference type="InterPro" id="IPR015886">
    <property type="entry name" value="H2TH_FPG"/>
</dbReference>
<dbReference type="GO" id="GO:0006284">
    <property type="term" value="P:base-excision repair"/>
    <property type="evidence" value="ECO:0007669"/>
    <property type="project" value="InterPro"/>
</dbReference>
<evidence type="ECO:0000256" key="12">
    <source>
        <dbReference type="ARBA" id="ARBA00023239"/>
    </source>
</evidence>
<comment type="catalytic activity">
    <reaction evidence="15">
        <text>2'-deoxyribonucleotide-(2'-deoxyribose 5'-phosphate)-2'-deoxyribonucleotide-DNA = a 3'-end 2'-deoxyribonucleotide-(2,3-dehydro-2,3-deoxyribose 5'-phosphate)-DNA + a 5'-end 5'-phospho-2'-deoxyribonucleoside-DNA + H(+)</text>
        <dbReference type="Rhea" id="RHEA:66592"/>
        <dbReference type="Rhea" id="RHEA-COMP:13180"/>
        <dbReference type="Rhea" id="RHEA-COMP:16897"/>
        <dbReference type="Rhea" id="RHEA-COMP:17067"/>
        <dbReference type="ChEBI" id="CHEBI:15378"/>
        <dbReference type="ChEBI" id="CHEBI:136412"/>
        <dbReference type="ChEBI" id="CHEBI:157695"/>
        <dbReference type="ChEBI" id="CHEBI:167181"/>
        <dbReference type="EC" id="4.2.99.18"/>
    </reaction>
</comment>
<dbReference type="GO" id="GO:0003684">
    <property type="term" value="F:damaged DNA binding"/>
    <property type="evidence" value="ECO:0007669"/>
    <property type="project" value="InterPro"/>
</dbReference>
<keyword evidence="10" id="KW-0238">DNA-binding</keyword>
<dbReference type="GO" id="GO:0008270">
    <property type="term" value="F:zinc ion binding"/>
    <property type="evidence" value="ECO:0007669"/>
    <property type="project" value="UniProtKB-KW"/>
</dbReference>
<evidence type="ECO:0000259" key="17">
    <source>
        <dbReference type="PROSITE" id="PS51066"/>
    </source>
</evidence>
<keyword evidence="14 19" id="KW-0326">Glycosidase</keyword>
<dbReference type="PROSITE" id="PS51066">
    <property type="entry name" value="ZF_FPG_2"/>
    <property type="match status" value="1"/>
</dbReference>
<evidence type="ECO:0000256" key="4">
    <source>
        <dbReference type="ARBA" id="ARBA00011245"/>
    </source>
</evidence>
<dbReference type="SUPFAM" id="SSF81624">
    <property type="entry name" value="N-terminal domain of MutM-like DNA repair proteins"/>
    <property type="match status" value="1"/>
</dbReference>
<dbReference type="PROSITE" id="PS01242">
    <property type="entry name" value="ZF_FPG_1"/>
    <property type="match status" value="1"/>
</dbReference>
<sequence>MPELPDVETVARRLRRTVGGRRITGVRVLAPPTVRSSPPRRFVRELTGRSVRTVDRRGKYLLIRLSGSRTLVVHLRMTGDFTLVPGATPVHPHTRVILQFGRADLRFIDQRRFGHMDLVPSNVEFAPVARLGLEPLSASFTLTRWNGMLHGRRGTIKSLLLRQDLIAGIGNIYADEILWQARVHPARPVHRLRHGELARLYRIVRRVLRRAVTHLSRYGRPVGRFLEVRGERDMPCPRCGRPIRAASIAGRTTYFCPHCQR</sequence>
<evidence type="ECO:0000256" key="9">
    <source>
        <dbReference type="ARBA" id="ARBA00022833"/>
    </source>
</evidence>
<keyword evidence="13" id="KW-0511">Multifunctional enzyme</keyword>
<evidence type="ECO:0000256" key="14">
    <source>
        <dbReference type="ARBA" id="ARBA00023295"/>
    </source>
</evidence>
<evidence type="ECO:0000256" key="15">
    <source>
        <dbReference type="ARBA" id="ARBA00044632"/>
    </source>
</evidence>
<dbReference type="InterPro" id="IPR010663">
    <property type="entry name" value="Znf_FPG/IleRS"/>
</dbReference>
<dbReference type="Proteomes" id="UP000315217">
    <property type="component" value="Unassembled WGS sequence"/>
</dbReference>
<dbReference type="InterPro" id="IPR015887">
    <property type="entry name" value="DNA_glyclase_Znf_dom_DNA_BS"/>
</dbReference>
<evidence type="ECO:0000256" key="10">
    <source>
        <dbReference type="ARBA" id="ARBA00023125"/>
    </source>
</evidence>
<keyword evidence="8 19" id="KW-0378">Hydrolase</keyword>
<evidence type="ECO:0000256" key="16">
    <source>
        <dbReference type="PROSITE-ProRule" id="PRU00391"/>
    </source>
</evidence>
<keyword evidence="9" id="KW-0862">Zinc</keyword>
<dbReference type="InterPro" id="IPR020629">
    <property type="entry name" value="FPG_Glyclase"/>
</dbReference>
<dbReference type="SUPFAM" id="SSF57716">
    <property type="entry name" value="Glucocorticoid receptor-like (DNA-binding domain)"/>
    <property type="match status" value="1"/>
</dbReference>
<dbReference type="InterPro" id="IPR035937">
    <property type="entry name" value="FPG_N"/>
</dbReference>
<keyword evidence="12 19" id="KW-0456">Lyase</keyword>
<comment type="similarity">
    <text evidence="3">Belongs to the FPG family.</text>
</comment>
<organism evidence="19 20">
    <name type="scientific">Candidatus Segetimicrobium genomatis</name>
    <dbReference type="NCBI Taxonomy" id="2569760"/>
    <lineage>
        <taxon>Bacteria</taxon>
        <taxon>Bacillati</taxon>
        <taxon>Candidatus Sysuimicrobiota</taxon>
        <taxon>Candidatus Sysuimicrobiia</taxon>
        <taxon>Candidatus Sysuimicrobiales</taxon>
        <taxon>Candidatus Segetimicrobiaceae</taxon>
        <taxon>Candidatus Segetimicrobium</taxon>
    </lineage>
</organism>
<comment type="subunit">
    <text evidence="4">Monomer.</text>
</comment>
<evidence type="ECO:0000256" key="2">
    <source>
        <dbReference type="ARBA" id="ARBA00001947"/>
    </source>
</evidence>
<dbReference type="InterPro" id="IPR012319">
    <property type="entry name" value="FPG_cat"/>
</dbReference>
<dbReference type="PROSITE" id="PS51068">
    <property type="entry name" value="FPG_CAT"/>
    <property type="match status" value="1"/>
</dbReference>
<evidence type="ECO:0000313" key="19">
    <source>
        <dbReference type="EMBL" id="TMJ13138.1"/>
    </source>
</evidence>
<comment type="cofactor">
    <cofactor evidence="2">
        <name>Zn(2+)</name>
        <dbReference type="ChEBI" id="CHEBI:29105"/>
    </cofactor>
</comment>
<dbReference type="EC" id="4.2.99.18" evidence="19"/>
<protein>
    <submittedName>
        <fullName evidence="19">Bifunctional DNA-formamidopyrimidine glycosylase/DNA-(Apurinic or apyrimidinic site) lyase</fullName>
        <ecNumber evidence="19">3.2.2.23</ecNumber>
        <ecNumber evidence="19">4.2.99.18</ecNumber>
    </submittedName>
</protein>
<dbReference type="SMART" id="SM00898">
    <property type="entry name" value="Fapy_DNA_glyco"/>
    <property type="match status" value="1"/>
</dbReference>
<comment type="catalytic activity">
    <reaction evidence="1">
        <text>Hydrolysis of DNA containing ring-opened 7-methylguanine residues, releasing 2,6-diamino-4-hydroxy-5-(N-methyl)formamidopyrimidine.</text>
        <dbReference type="EC" id="3.2.2.23"/>
    </reaction>
</comment>
<dbReference type="GO" id="GO:0140078">
    <property type="term" value="F:class I DNA-(apurinic or apyrimidinic site) endonuclease activity"/>
    <property type="evidence" value="ECO:0007669"/>
    <property type="project" value="UniProtKB-EC"/>
</dbReference>
<feature type="domain" description="FPG-type" evidence="17">
    <location>
        <begin position="227"/>
        <end position="261"/>
    </location>
</feature>
<evidence type="ECO:0000256" key="3">
    <source>
        <dbReference type="ARBA" id="ARBA00009409"/>
    </source>
</evidence>
<dbReference type="GO" id="GO:0034039">
    <property type="term" value="F:8-oxo-7,8-dihydroguanine DNA N-glycosylase activity"/>
    <property type="evidence" value="ECO:0007669"/>
    <property type="project" value="TreeGrafter"/>
</dbReference>
<evidence type="ECO:0000256" key="1">
    <source>
        <dbReference type="ARBA" id="ARBA00001668"/>
    </source>
</evidence>
<dbReference type="EC" id="3.2.2.23" evidence="19"/>
<keyword evidence="5" id="KW-0479">Metal-binding</keyword>
<evidence type="ECO:0000256" key="5">
    <source>
        <dbReference type="ARBA" id="ARBA00022723"/>
    </source>
</evidence>
<feature type="domain" description="Formamidopyrimidine-DNA glycosylase catalytic" evidence="18">
    <location>
        <begin position="2"/>
        <end position="114"/>
    </location>
</feature>
<gene>
    <name evidence="19" type="primary">mutM</name>
    <name evidence="19" type="ORF">E6G98_01395</name>
</gene>
<evidence type="ECO:0000256" key="8">
    <source>
        <dbReference type="ARBA" id="ARBA00022801"/>
    </source>
</evidence>
<dbReference type="Pfam" id="PF06831">
    <property type="entry name" value="H2TH"/>
    <property type="match status" value="1"/>
</dbReference>
<dbReference type="Gene3D" id="3.20.190.10">
    <property type="entry name" value="MutM-like, N-terminal"/>
    <property type="match status" value="1"/>
</dbReference>
<dbReference type="SUPFAM" id="SSF46946">
    <property type="entry name" value="S13-like H2TH domain"/>
    <property type="match status" value="1"/>
</dbReference>
<dbReference type="CDD" id="cd08966">
    <property type="entry name" value="EcFpg-like_N"/>
    <property type="match status" value="1"/>
</dbReference>
<dbReference type="InterPro" id="IPR000214">
    <property type="entry name" value="Znf_DNA_glyclase/AP_lyase"/>
</dbReference>
<proteinExistence type="inferred from homology"/>
<dbReference type="Gene3D" id="1.10.8.50">
    <property type="match status" value="1"/>
</dbReference>
<dbReference type="PANTHER" id="PTHR22993:SF9">
    <property type="entry name" value="FORMAMIDOPYRIMIDINE-DNA GLYCOSYLASE"/>
    <property type="match status" value="1"/>
</dbReference>
<name>A0A537LYN5_9BACT</name>
<dbReference type="Pfam" id="PF06827">
    <property type="entry name" value="zf-FPG_IleRS"/>
    <property type="match status" value="1"/>
</dbReference>
<keyword evidence="11" id="KW-0234">DNA repair</keyword>
<accession>A0A537LYN5</accession>
<dbReference type="NCBIfam" id="NF002211">
    <property type="entry name" value="PRK01103.1"/>
    <property type="match status" value="1"/>
</dbReference>
<evidence type="ECO:0000313" key="20">
    <source>
        <dbReference type="Proteomes" id="UP000315217"/>
    </source>
</evidence>
<comment type="caution">
    <text evidence="19">The sequence shown here is derived from an EMBL/GenBank/DDBJ whole genome shotgun (WGS) entry which is preliminary data.</text>
</comment>
<dbReference type="NCBIfam" id="TIGR00577">
    <property type="entry name" value="fpg"/>
    <property type="match status" value="1"/>
</dbReference>
<dbReference type="Pfam" id="PF01149">
    <property type="entry name" value="Fapy_DNA_glyco"/>
    <property type="match status" value="1"/>
</dbReference>
<reference evidence="19 20" key="1">
    <citation type="journal article" date="2019" name="Nat. Microbiol.">
        <title>Mediterranean grassland soil C-N compound turnover is dependent on rainfall and depth, and is mediated by genomically divergent microorganisms.</title>
        <authorList>
            <person name="Diamond S."/>
            <person name="Andeer P.F."/>
            <person name="Li Z."/>
            <person name="Crits-Christoph A."/>
            <person name="Burstein D."/>
            <person name="Anantharaman K."/>
            <person name="Lane K.R."/>
            <person name="Thomas B.C."/>
            <person name="Pan C."/>
            <person name="Northen T.R."/>
            <person name="Banfield J.F."/>
        </authorList>
    </citation>
    <scope>NUCLEOTIDE SEQUENCE [LARGE SCALE GENOMIC DNA]</scope>
    <source>
        <strain evidence="19">NP_1</strain>
    </source>
</reference>
<keyword evidence="6" id="KW-0227">DNA damage</keyword>
<evidence type="ECO:0000256" key="6">
    <source>
        <dbReference type="ARBA" id="ARBA00022763"/>
    </source>
</evidence>
<evidence type="ECO:0000256" key="13">
    <source>
        <dbReference type="ARBA" id="ARBA00023268"/>
    </source>
</evidence>
<evidence type="ECO:0000256" key="7">
    <source>
        <dbReference type="ARBA" id="ARBA00022771"/>
    </source>
</evidence>
<evidence type="ECO:0000256" key="11">
    <source>
        <dbReference type="ARBA" id="ARBA00023204"/>
    </source>
</evidence>
<dbReference type="SMART" id="SM01232">
    <property type="entry name" value="H2TH"/>
    <property type="match status" value="1"/>
</dbReference>
<keyword evidence="7 16" id="KW-0863">Zinc-finger</keyword>
<dbReference type="PANTHER" id="PTHR22993">
    <property type="entry name" value="FORMAMIDOPYRIMIDINE-DNA GLYCOSYLASE"/>
    <property type="match status" value="1"/>
</dbReference>
<evidence type="ECO:0000259" key="18">
    <source>
        <dbReference type="PROSITE" id="PS51068"/>
    </source>
</evidence>
<dbReference type="AlphaFoldDB" id="A0A537LYN5"/>
<dbReference type="EMBL" id="VBAI01000011">
    <property type="protein sequence ID" value="TMJ13138.1"/>
    <property type="molecule type" value="Genomic_DNA"/>
</dbReference>
<dbReference type="InterPro" id="IPR010979">
    <property type="entry name" value="Ribosomal_uS13-like_H2TH"/>
</dbReference>